<organism evidence="1 2">
    <name type="scientific">Armillaria tabescens</name>
    <name type="common">Ringless honey mushroom</name>
    <name type="synonym">Agaricus tabescens</name>
    <dbReference type="NCBI Taxonomy" id="1929756"/>
    <lineage>
        <taxon>Eukaryota</taxon>
        <taxon>Fungi</taxon>
        <taxon>Dikarya</taxon>
        <taxon>Basidiomycota</taxon>
        <taxon>Agaricomycotina</taxon>
        <taxon>Agaricomycetes</taxon>
        <taxon>Agaricomycetidae</taxon>
        <taxon>Agaricales</taxon>
        <taxon>Marasmiineae</taxon>
        <taxon>Physalacriaceae</taxon>
        <taxon>Desarmillaria</taxon>
    </lineage>
</organism>
<dbReference type="EMBL" id="JAUEPS010000045">
    <property type="protein sequence ID" value="KAK0447007.1"/>
    <property type="molecule type" value="Genomic_DNA"/>
</dbReference>
<dbReference type="AlphaFoldDB" id="A0AA39JQE3"/>
<protein>
    <submittedName>
        <fullName evidence="1">Uncharacterized protein</fullName>
    </submittedName>
</protein>
<accession>A0AA39JQE3</accession>
<dbReference type="RefSeq" id="XP_060326032.1">
    <property type="nucleotide sequence ID" value="XM_060467957.1"/>
</dbReference>
<comment type="caution">
    <text evidence="1">The sequence shown here is derived from an EMBL/GenBank/DDBJ whole genome shotgun (WGS) entry which is preliminary data.</text>
</comment>
<reference evidence="1" key="1">
    <citation type="submission" date="2023-06" db="EMBL/GenBank/DDBJ databases">
        <authorList>
            <consortium name="Lawrence Berkeley National Laboratory"/>
            <person name="Ahrendt S."/>
            <person name="Sahu N."/>
            <person name="Indic B."/>
            <person name="Wong-Bajracharya J."/>
            <person name="Merenyi Z."/>
            <person name="Ke H.-M."/>
            <person name="Monk M."/>
            <person name="Kocsube S."/>
            <person name="Drula E."/>
            <person name="Lipzen A."/>
            <person name="Balint B."/>
            <person name="Henrissat B."/>
            <person name="Andreopoulos B."/>
            <person name="Martin F.M."/>
            <person name="Harder C.B."/>
            <person name="Rigling D."/>
            <person name="Ford K.L."/>
            <person name="Foster G.D."/>
            <person name="Pangilinan J."/>
            <person name="Papanicolaou A."/>
            <person name="Barry K."/>
            <person name="LaButti K."/>
            <person name="Viragh M."/>
            <person name="Koriabine M."/>
            <person name="Yan M."/>
            <person name="Riley R."/>
            <person name="Champramary S."/>
            <person name="Plett K.L."/>
            <person name="Tsai I.J."/>
            <person name="Slot J."/>
            <person name="Sipos G."/>
            <person name="Plett J."/>
            <person name="Nagy L.G."/>
            <person name="Grigoriev I.V."/>
        </authorList>
    </citation>
    <scope>NUCLEOTIDE SEQUENCE</scope>
    <source>
        <strain evidence="1">CCBAS 213</strain>
    </source>
</reference>
<evidence type="ECO:0000313" key="1">
    <source>
        <dbReference type="EMBL" id="KAK0447007.1"/>
    </source>
</evidence>
<name>A0AA39JQE3_ARMTA</name>
<proteinExistence type="predicted"/>
<sequence length="308" mass="34427">MGHRHGFPLWFPDPDSNLPPSYQATGTRVGDLGYITDDGAFAYLFNVYAPADDPINVGRVPPTSNLCQGFLLLIYSFVHSKNCTRSTMRVGFEFSCSSARAAILFLPDGAVRYNCNFPARLYEHAKTNAQSWYQYFNGEQGREIRNGSLYLVTGCDKCHSWGTACFHYPSDHHSVSLRFLIAGLGEVAGLISHRWEVQTGIHRRNHQCDATSNLANQTIFIRGFTISVREQPQLLRRMFGMKSAVEIYKSDGSNVKGPRIFSSIPYGIESTSESSNYSTSAMDMYRTSAGVMLHHAPFSTCADSYCSW</sequence>
<evidence type="ECO:0000313" key="2">
    <source>
        <dbReference type="Proteomes" id="UP001175211"/>
    </source>
</evidence>
<dbReference type="Proteomes" id="UP001175211">
    <property type="component" value="Unassembled WGS sequence"/>
</dbReference>
<keyword evidence="2" id="KW-1185">Reference proteome</keyword>
<dbReference type="GeneID" id="85351505"/>
<gene>
    <name evidence="1" type="ORF">EV420DRAFT_1276391</name>
</gene>